<proteinExistence type="predicted"/>
<keyword evidence="6" id="KW-0906">Nuclear pore complex</keyword>
<evidence type="ECO:0000256" key="8">
    <source>
        <dbReference type="SAM" id="Coils"/>
    </source>
</evidence>
<keyword evidence="3" id="KW-0509">mRNA transport</keyword>
<dbReference type="GO" id="GO:0005643">
    <property type="term" value="C:nuclear pore"/>
    <property type="evidence" value="ECO:0007669"/>
    <property type="project" value="UniProtKB-SubCell"/>
</dbReference>
<dbReference type="PANTHER" id="PTHR13437">
    <property type="entry name" value="NUCLEOPORIN P58/P45 NUCLEOPORIN-LIKE PROTEIN 1"/>
    <property type="match status" value="1"/>
</dbReference>
<dbReference type="PANTHER" id="PTHR13437:SF2">
    <property type="entry name" value="NUCLEOPORIN P58_P45"/>
    <property type="match status" value="1"/>
</dbReference>
<gene>
    <name evidence="10" type="ORF">HKI87_01g01420</name>
</gene>
<evidence type="ECO:0000256" key="5">
    <source>
        <dbReference type="ARBA" id="ARBA00023010"/>
    </source>
</evidence>
<evidence type="ECO:0000256" key="6">
    <source>
        <dbReference type="ARBA" id="ARBA00023132"/>
    </source>
</evidence>
<feature type="region of interest" description="Disordered" evidence="9">
    <location>
        <begin position="398"/>
        <end position="521"/>
    </location>
</feature>
<evidence type="ECO:0000256" key="9">
    <source>
        <dbReference type="SAM" id="MobiDB-lite"/>
    </source>
</evidence>
<keyword evidence="11" id="KW-1185">Reference proteome</keyword>
<dbReference type="Proteomes" id="UP001472866">
    <property type="component" value="Chromosome 01"/>
</dbReference>
<name>A0AAX4NY70_9CHLO</name>
<evidence type="ECO:0000256" key="7">
    <source>
        <dbReference type="ARBA" id="ARBA00023242"/>
    </source>
</evidence>
<dbReference type="GO" id="GO:0015031">
    <property type="term" value="P:protein transport"/>
    <property type="evidence" value="ECO:0007669"/>
    <property type="project" value="UniProtKB-KW"/>
</dbReference>
<accession>A0AAX4NY70</accession>
<evidence type="ECO:0000256" key="1">
    <source>
        <dbReference type="ARBA" id="ARBA00004567"/>
    </source>
</evidence>
<evidence type="ECO:0000256" key="4">
    <source>
        <dbReference type="ARBA" id="ARBA00022927"/>
    </source>
</evidence>
<dbReference type="EMBL" id="CP151501">
    <property type="protein sequence ID" value="WZN58618.1"/>
    <property type="molecule type" value="Genomic_DNA"/>
</dbReference>
<evidence type="ECO:0000256" key="2">
    <source>
        <dbReference type="ARBA" id="ARBA00022448"/>
    </source>
</evidence>
<keyword evidence="4" id="KW-0653">Protein transport</keyword>
<feature type="compositionally biased region" description="Low complexity" evidence="9">
    <location>
        <begin position="425"/>
        <end position="434"/>
    </location>
</feature>
<dbReference type="InterPro" id="IPR024882">
    <property type="entry name" value="NUP58/p45/49"/>
</dbReference>
<dbReference type="GO" id="GO:0008139">
    <property type="term" value="F:nuclear localization sequence binding"/>
    <property type="evidence" value="ECO:0007669"/>
    <property type="project" value="InterPro"/>
</dbReference>
<sequence>MFGGFGATTPSTSFGAAPTGFPSFGGGSTVSTSGVGLFGGAAPTPAFGAAASAPSLAFGALGTTQFGASTPSTGAFGATTFGAAPNPLGGFPSTPSVGVGMFGATPTSQFGASPLPGQQQPQVQITHLATRDRRPVTYGTKVEDLDDASRALLQELEKKVKQHREHKRQLETFERVQATGAGGKKLRDELDMEVHVLSKKVQGLLSMLKADKQNLDSLYQVCLKLVRRTEALSNASQRLKLRQTAMQQAQGASGYGAAAAANLPGDLGFRPPATPSPFLLEALANFELAFDQMGRVVSELEQLHMGGHRSGAGAVGSEIRGLLLRGSQGAKEGEEVDQSMSKILDNFVVYFNHVLSQYSKVSARLHEAKKDFNKRQKGHGVDRDYFAEADRKAVAAEERLRKEAEQKKQQQMAAVNPQQPPQQPPQQLQQQQQPSLGLGFGAPAATPGLFSTPQATPGLGQSASLFSPSTFGAQPAATPGLFGAPQPANPLGATSFGQSGAFGAGPAGSGSKSKSKSKRGK</sequence>
<keyword evidence="7" id="KW-0539">Nucleus</keyword>
<protein>
    <submittedName>
        <fullName evidence="10">Nuclear pore complex protein NUP58</fullName>
    </submittedName>
</protein>
<keyword evidence="5" id="KW-0811">Translocation</keyword>
<reference evidence="10 11" key="1">
    <citation type="submission" date="2024-03" db="EMBL/GenBank/DDBJ databases">
        <title>Complete genome sequence of the green alga Chloropicon roscoffensis RCC1871.</title>
        <authorList>
            <person name="Lemieux C."/>
            <person name="Pombert J.-F."/>
            <person name="Otis C."/>
            <person name="Turmel M."/>
        </authorList>
    </citation>
    <scope>NUCLEOTIDE SEQUENCE [LARGE SCALE GENOMIC DNA]</scope>
    <source>
        <strain evidence="10 11">RCC1871</strain>
    </source>
</reference>
<feature type="compositionally biased region" description="Basic and acidic residues" evidence="9">
    <location>
        <begin position="398"/>
        <end position="408"/>
    </location>
</feature>
<feature type="compositionally biased region" description="Polar residues" evidence="9">
    <location>
        <begin position="449"/>
        <end position="472"/>
    </location>
</feature>
<comment type="subcellular location">
    <subcellularLocation>
        <location evidence="1">Nucleus</location>
        <location evidence="1">Nuclear pore complex</location>
    </subcellularLocation>
</comment>
<evidence type="ECO:0000313" key="11">
    <source>
        <dbReference type="Proteomes" id="UP001472866"/>
    </source>
</evidence>
<feature type="coiled-coil region" evidence="8">
    <location>
        <begin position="142"/>
        <end position="176"/>
    </location>
</feature>
<evidence type="ECO:0000313" key="10">
    <source>
        <dbReference type="EMBL" id="WZN58618.1"/>
    </source>
</evidence>
<keyword evidence="2" id="KW-0813">Transport</keyword>
<evidence type="ECO:0000256" key="3">
    <source>
        <dbReference type="ARBA" id="ARBA00022816"/>
    </source>
</evidence>
<keyword evidence="8" id="KW-0175">Coiled coil</keyword>
<dbReference type="GO" id="GO:0017056">
    <property type="term" value="F:structural constituent of nuclear pore"/>
    <property type="evidence" value="ECO:0007669"/>
    <property type="project" value="InterPro"/>
</dbReference>
<organism evidence="10 11">
    <name type="scientific">Chloropicon roscoffensis</name>
    <dbReference type="NCBI Taxonomy" id="1461544"/>
    <lineage>
        <taxon>Eukaryota</taxon>
        <taxon>Viridiplantae</taxon>
        <taxon>Chlorophyta</taxon>
        <taxon>Chloropicophyceae</taxon>
        <taxon>Chloropicales</taxon>
        <taxon>Chloropicaceae</taxon>
        <taxon>Chloropicon</taxon>
    </lineage>
</organism>
<dbReference type="GO" id="GO:0051028">
    <property type="term" value="P:mRNA transport"/>
    <property type="evidence" value="ECO:0007669"/>
    <property type="project" value="UniProtKB-KW"/>
</dbReference>
<dbReference type="AlphaFoldDB" id="A0AAX4NY70"/>